<dbReference type="InterPro" id="IPR041049">
    <property type="entry name" value="DUF5615"/>
</dbReference>
<feature type="domain" description="DUF5615" evidence="1">
    <location>
        <begin position="1"/>
        <end position="108"/>
    </location>
</feature>
<gene>
    <name evidence="2" type="ORF">QYS49_38560</name>
</gene>
<accession>A0AA51NAQ5</accession>
<evidence type="ECO:0000313" key="2">
    <source>
        <dbReference type="EMBL" id="WMN11495.1"/>
    </source>
</evidence>
<dbReference type="AlphaFoldDB" id="A0AA51NAQ5"/>
<dbReference type="RefSeq" id="WP_308348787.1">
    <property type="nucleotide sequence ID" value="NZ_CP129971.1"/>
</dbReference>
<organism evidence="2 3">
    <name type="scientific">Marivirga salinarum</name>
    <dbReference type="NCBI Taxonomy" id="3059078"/>
    <lineage>
        <taxon>Bacteria</taxon>
        <taxon>Pseudomonadati</taxon>
        <taxon>Bacteroidota</taxon>
        <taxon>Cytophagia</taxon>
        <taxon>Cytophagales</taxon>
        <taxon>Marivirgaceae</taxon>
        <taxon>Marivirga</taxon>
    </lineage>
</organism>
<evidence type="ECO:0000313" key="3">
    <source>
        <dbReference type="Proteomes" id="UP001230496"/>
    </source>
</evidence>
<sequence length="117" mass="13386">MKLIVDAQLPVKLCEILNQIGLESIHVDELPKGDETPDLEITEFADRENLIVVTKDFDFYHSNMTLGKPKKLFLITTGNLKNKQLFDLFRNNSLIIKNALERSSFIELSNDGITEHK</sequence>
<reference evidence="2 3" key="1">
    <citation type="submission" date="2023-08" db="EMBL/GenBank/DDBJ databases">
        <title>Comparative genomics and taxonomic characterization of three novel marine species of genus Marivirga.</title>
        <authorList>
            <person name="Muhammad N."/>
            <person name="Kim S.-G."/>
        </authorList>
    </citation>
    <scope>NUCLEOTIDE SEQUENCE [LARGE SCALE GENOMIC DNA]</scope>
    <source>
        <strain evidence="2 3">BDSF4-3</strain>
    </source>
</reference>
<name>A0AA51NAQ5_9BACT</name>
<evidence type="ECO:0000259" key="1">
    <source>
        <dbReference type="Pfam" id="PF18480"/>
    </source>
</evidence>
<protein>
    <submittedName>
        <fullName evidence="2">DUF5615 family PIN-like protein</fullName>
    </submittedName>
</protein>
<proteinExistence type="predicted"/>
<dbReference type="KEGG" id="msaa:QYS49_38560"/>
<dbReference type="EMBL" id="CP129971">
    <property type="protein sequence ID" value="WMN11495.1"/>
    <property type="molecule type" value="Genomic_DNA"/>
</dbReference>
<dbReference type="Proteomes" id="UP001230496">
    <property type="component" value="Chromosome"/>
</dbReference>
<dbReference type="Pfam" id="PF18480">
    <property type="entry name" value="DUF5615"/>
    <property type="match status" value="1"/>
</dbReference>
<keyword evidence="3" id="KW-1185">Reference proteome</keyword>